<comment type="caution">
    <text evidence="4">The sequence shown here is derived from an EMBL/GenBank/DDBJ whole genome shotgun (WGS) entry which is preliminary data.</text>
</comment>
<dbReference type="GO" id="GO:0005524">
    <property type="term" value="F:ATP binding"/>
    <property type="evidence" value="ECO:0007669"/>
    <property type="project" value="UniProtKB-KW"/>
</dbReference>
<dbReference type="PROSITE" id="PS50011">
    <property type="entry name" value="PROTEIN_KINASE_DOM"/>
    <property type="match status" value="1"/>
</dbReference>
<dbReference type="FunFam" id="1.10.510.10:FF:000876">
    <property type="entry name" value="Receptor-like protein kinase FERONIA"/>
    <property type="match status" value="1"/>
</dbReference>
<dbReference type="Gene3D" id="1.10.510.10">
    <property type="entry name" value="Transferase(Phosphotransferase) domain 1"/>
    <property type="match status" value="1"/>
</dbReference>
<dbReference type="PANTHER" id="PTHR46008">
    <property type="entry name" value="LEAF RUST 10 DISEASE-RESISTANCE LOCUS RECEPTOR-LIKE PROTEIN KINASE-LIKE 1.4"/>
    <property type="match status" value="1"/>
</dbReference>
<feature type="domain" description="Protein kinase" evidence="3">
    <location>
        <begin position="1"/>
        <end position="299"/>
    </location>
</feature>
<dbReference type="AlphaFoldDB" id="A0A843WV84"/>
<dbReference type="Pfam" id="PF07714">
    <property type="entry name" value="PK_Tyr_Ser-Thr"/>
    <property type="match status" value="1"/>
</dbReference>
<dbReference type="EMBL" id="NMUH01003967">
    <property type="protein sequence ID" value="MQM07834.1"/>
    <property type="molecule type" value="Genomic_DNA"/>
</dbReference>
<name>A0A843WV84_COLES</name>
<dbReference type="InterPro" id="IPR001245">
    <property type="entry name" value="Ser-Thr/Tyr_kinase_cat_dom"/>
</dbReference>
<dbReference type="SUPFAM" id="SSF56112">
    <property type="entry name" value="Protein kinase-like (PK-like)"/>
    <property type="match status" value="1"/>
</dbReference>
<evidence type="ECO:0000313" key="5">
    <source>
        <dbReference type="Proteomes" id="UP000652761"/>
    </source>
</evidence>
<protein>
    <recommendedName>
        <fullName evidence="3">Protein kinase domain-containing protein</fullName>
    </recommendedName>
</protein>
<dbReference type="Proteomes" id="UP000652761">
    <property type="component" value="Unassembled WGS sequence"/>
</dbReference>
<evidence type="ECO:0000256" key="1">
    <source>
        <dbReference type="ARBA" id="ARBA00022741"/>
    </source>
</evidence>
<accession>A0A843WV84</accession>
<evidence type="ECO:0000259" key="3">
    <source>
        <dbReference type="PROSITE" id="PS50011"/>
    </source>
</evidence>
<evidence type="ECO:0000313" key="4">
    <source>
        <dbReference type="EMBL" id="MQM07834.1"/>
    </source>
</evidence>
<proteinExistence type="predicted"/>
<reference evidence="4" key="1">
    <citation type="submission" date="2017-07" db="EMBL/GenBank/DDBJ databases">
        <title>Taro Niue Genome Assembly and Annotation.</title>
        <authorList>
            <person name="Atibalentja N."/>
            <person name="Keating K."/>
            <person name="Fields C.J."/>
        </authorList>
    </citation>
    <scope>NUCLEOTIDE SEQUENCE</scope>
    <source>
        <strain evidence="4">Niue_2</strain>
        <tissue evidence="4">Leaf</tissue>
    </source>
</reference>
<gene>
    <name evidence="4" type="ORF">Taro_040681</name>
</gene>
<dbReference type="InterPro" id="IPR008271">
    <property type="entry name" value="Ser/Thr_kinase_AS"/>
</dbReference>
<sequence>MEDLHDTESLMNAWDQGLTVEAGYDLFDGTLFEDDPTDIVDSWDQALFVQSGLSRMSPDILVGLPIYFLFPEDVFATDGILVADHCNPLDETVDDELRKTLQQLFSPSFWHDSQGKSSLSSSSPLCAASKSLASKGATEGPKKKTIIHRDVKSSNILLTESLRAKVADFGFARMGPGDSDQTHISTKVKGTVGYLDPEYLKTYQLTPKSDVFSFGVLLIEILSGRRPVDLRRAPDERLTIKWAFKKYNEGNLRDVMDPSLEEVVDETVLRQLFRLAFRCTASTRADRPAMKEVSEQLWEIRKEYGRTLRRGESTIGDRVKIFSKF</sequence>
<organism evidence="4 5">
    <name type="scientific">Colocasia esculenta</name>
    <name type="common">Wild taro</name>
    <name type="synonym">Arum esculentum</name>
    <dbReference type="NCBI Taxonomy" id="4460"/>
    <lineage>
        <taxon>Eukaryota</taxon>
        <taxon>Viridiplantae</taxon>
        <taxon>Streptophyta</taxon>
        <taxon>Embryophyta</taxon>
        <taxon>Tracheophyta</taxon>
        <taxon>Spermatophyta</taxon>
        <taxon>Magnoliopsida</taxon>
        <taxon>Liliopsida</taxon>
        <taxon>Araceae</taxon>
        <taxon>Aroideae</taxon>
        <taxon>Colocasieae</taxon>
        <taxon>Colocasia</taxon>
    </lineage>
</organism>
<dbReference type="InterPro" id="IPR000719">
    <property type="entry name" value="Prot_kinase_dom"/>
</dbReference>
<dbReference type="PANTHER" id="PTHR46008:SF48">
    <property type="entry name" value="PROTEIN KINASE DOMAIN-CONTAINING PROTEIN"/>
    <property type="match status" value="1"/>
</dbReference>
<dbReference type="SMART" id="SM00220">
    <property type="entry name" value="S_TKc"/>
    <property type="match status" value="1"/>
</dbReference>
<dbReference type="PROSITE" id="PS00108">
    <property type="entry name" value="PROTEIN_KINASE_ST"/>
    <property type="match status" value="1"/>
</dbReference>
<dbReference type="GO" id="GO:0004672">
    <property type="term" value="F:protein kinase activity"/>
    <property type="evidence" value="ECO:0007669"/>
    <property type="project" value="InterPro"/>
</dbReference>
<keyword evidence="1" id="KW-0547">Nucleotide-binding</keyword>
<evidence type="ECO:0000256" key="2">
    <source>
        <dbReference type="ARBA" id="ARBA00022840"/>
    </source>
</evidence>
<keyword evidence="2" id="KW-0067">ATP-binding</keyword>
<dbReference type="InterPro" id="IPR011009">
    <property type="entry name" value="Kinase-like_dom_sf"/>
</dbReference>
<dbReference type="OrthoDB" id="4062651at2759"/>
<keyword evidence="5" id="KW-1185">Reference proteome</keyword>